<feature type="transmembrane region" description="Helical" evidence="1">
    <location>
        <begin position="12"/>
        <end position="35"/>
    </location>
</feature>
<evidence type="ECO:0000313" key="3">
    <source>
        <dbReference type="EMBL" id="RFC85212.1"/>
    </source>
</evidence>
<gene>
    <name evidence="2" type="ORF">ACFODO_02075</name>
    <name evidence="3" type="ORF">C9E89_002180</name>
</gene>
<evidence type="ECO:0000256" key="1">
    <source>
        <dbReference type="SAM" id="Phobius"/>
    </source>
</evidence>
<dbReference type="OrthoDB" id="348118at2"/>
<reference evidence="3 4" key="2">
    <citation type="submission" date="2018-08" db="EMBL/GenBank/DDBJ databases">
        <title>The draft genome of Acinetobacter sichuanensis strain WCHAc060041.</title>
        <authorList>
            <person name="Qin J."/>
            <person name="Feng Y."/>
            <person name="Zong Z."/>
        </authorList>
    </citation>
    <scope>NUCLEOTIDE SEQUENCE [LARGE SCALE GENOMIC DNA]</scope>
    <source>
        <strain evidence="3 4">WCHAc060041</strain>
    </source>
</reference>
<keyword evidence="1" id="KW-0472">Membrane</keyword>
<comment type="caution">
    <text evidence="3">The sequence shown here is derived from an EMBL/GenBank/DDBJ whole genome shotgun (WGS) entry which is preliminary data.</text>
</comment>
<keyword evidence="5" id="KW-1185">Reference proteome</keyword>
<name>A0A371YUT6_9GAMM</name>
<reference evidence="2" key="1">
    <citation type="journal article" date="2014" name="Int. J. Syst. Evol. Microbiol.">
        <title>Complete genome of a new Firmicutes species belonging to the dominant human colonic microbiota ('Ruminococcus bicirculans') reveals two chromosomes and a selective capacity to utilize plant glucans.</title>
        <authorList>
            <consortium name="NISC Comparative Sequencing Program"/>
            <person name="Wegmann U."/>
            <person name="Louis P."/>
            <person name="Goesmann A."/>
            <person name="Henrissat B."/>
            <person name="Duncan S.H."/>
            <person name="Flint H.J."/>
        </authorList>
    </citation>
    <scope>NUCLEOTIDE SEQUENCE</scope>
    <source>
        <strain evidence="2">KCTC 62575</strain>
    </source>
</reference>
<feature type="transmembrane region" description="Helical" evidence="1">
    <location>
        <begin position="47"/>
        <end position="68"/>
    </location>
</feature>
<keyword evidence="1" id="KW-1133">Transmembrane helix</keyword>
<evidence type="ECO:0000313" key="4">
    <source>
        <dbReference type="Proteomes" id="UP000240957"/>
    </source>
</evidence>
<dbReference type="Proteomes" id="UP000240957">
    <property type="component" value="Unassembled WGS sequence"/>
</dbReference>
<keyword evidence="1" id="KW-0812">Transmembrane</keyword>
<dbReference type="AlphaFoldDB" id="A0A371YUT6"/>
<accession>A0A371YUT6</accession>
<evidence type="ECO:0000313" key="2">
    <source>
        <dbReference type="EMBL" id="MFC2994074.1"/>
    </source>
</evidence>
<dbReference type="Proteomes" id="UP001595455">
    <property type="component" value="Unassembled WGS sequence"/>
</dbReference>
<dbReference type="EMBL" id="PYIX02000002">
    <property type="protein sequence ID" value="RFC85212.1"/>
    <property type="molecule type" value="Genomic_DNA"/>
</dbReference>
<proteinExistence type="predicted"/>
<dbReference type="RefSeq" id="WP_107006808.1">
    <property type="nucleotide sequence ID" value="NZ_JBHRSF010000005.1"/>
</dbReference>
<sequence length="300" mass="34666">MDTKLLVKISNIIGLISIILLMYWVFSFVLIEVFGLKVFRQQMTETFLFSILGILALMGGALILNIMLNLTRIAERGAEVKYNKNTKKIIVGLIAIFPLLAGILFTGDYLSSKKKQDLFVKSAENMISTQNGRLQQLSQYQFSIPYLSQAQKNLDFLALLDRSFNEVQVIVPDTIDKNPVYLSINQYNTFSSNEMILTQEQANKLNQSEQTDKDQAFEIKNKNSIQTNVWNKISVNKKSYVKQLTLAQKEYLNQVFQHNSKQIRFEAHDGQYELFYPYHYQNKTIVLYFTDRQNYGKLGS</sequence>
<feature type="transmembrane region" description="Helical" evidence="1">
    <location>
        <begin position="89"/>
        <end position="110"/>
    </location>
</feature>
<reference evidence="2" key="4">
    <citation type="submission" date="2024-09" db="EMBL/GenBank/DDBJ databases">
        <authorList>
            <person name="Sun Q."/>
            <person name="Mori K."/>
        </authorList>
    </citation>
    <scope>NUCLEOTIDE SEQUENCE</scope>
    <source>
        <strain evidence="2">KCTC 62575</strain>
    </source>
</reference>
<organism evidence="3 4">
    <name type="scientific">Acinetobacter sichuanensis</name>
    <dbReference type="NCBI Taxonomy" id="2136183"/>
    <lineage>
        <taxon>Bacteria</taxon>
        <taxon>Pseudomonadati</taxon>
        <taxon>Pseudomonadota</taxon>
        <taxon>Gammaproteobacteria</taxon>
        <taxon>Moraxellales</taxon>
        <taxon>Moraxellaceae</taxon>
        <taxon>Acinetobacter</taxon>
    </lineage>
</organism>
<dbReference type="EMBL" id="JBHRSF010000005">
    <property type="protein sequence ID" value="MFC2994074.1"/>
    <property type="molecule type" value="Genomic_DNA"/>
</dbReference>
<protein>
    <submittedName>
        <fullName evidence="3">Peptidase</fullName>
    </submittedName>
</protein>
<evidence type="ECO:0000313" key="5">
    <source>
        <dbReference type="Proteomes" id="UP001595455"/>
    </source>
</evidence>
<reference evidence="5" key="3">
    <citation type="journal article" date="2019" name="Int. J. Syst. Evol. Microbiol.">
        <title>The Global Catalogue of Microorganisms (GCM) 10K type strain sequencing project: providing services to taxonomists for standard genome sequencing and annotation.</title>
        <authorList>
            <consortium name="The Broad Institute Genomics Platform"/>
            <consortium name="The Broad Institute Genome Sequencing Center for Infectious Disease"/>
            <person name="Wu L."/>
            <person name="Ma J."/>
        </authorList>
    </citation>
    <scope>NUCLEOTIDE SEQUENCE [LARGE SCALE GENOMIC DNA]</scope>
    <source>
        <strain evidence="5">KCTC 62575</strain>
    </source>
</reference>